<dbReference type="Gene3D" id="1.20.120.1220">
    <property type="match status" value="1"/>
</dbReference>
<dbReference type="KEGG" id="vta:B0281"/>
<dbReference type="EMBL" id="LT960612">
    <property type="protein sequence ID" value="SON51892.1"/>
    <property type="molecule type" value="Genomic_DNA"/>
</dbReference>
<feature type="transmembrane region" description="Helical" evidence="1">
    <location>
        <begin position="130"/>
        <end position="150"/>
    </location>
</feature>
<keyword evidence="4" id="KW-1185">Reference proteome</keyword>
<dbReference type="InterPro" id="IPR000045">
    <property type="entry name" value="Prepilin_IV_endopep_pep"/>
</dbReference>
<keyword evidence="1" id="KW-0472">Membrane</keyword>
<name>A0A2N8ZJ16_9VIBR</name>
<dbReference type="GO" id="GO:0016020">
    <property type="term" value="C:membrane"/>
    <property type="evidence" value="ECO:0007669"/>
    <property type="project" value="InterPro"/>
</dbReference>
<dbReference type="AlphaFoldDB" id="A0A2N8ZJ16"/>
<protein>
    <submittedName>
        <fullName evidence="3">Putative Flp operon protein B</fullName>
    </submittedName>
</protein>
<dbReference type="RefSeq" id="WP_102524263.1">
    <property type="nucleotide sequence ID" value="NZ_LT960612.1"/>
</dbReference>
<feature type="transmembrane region" description="Helical" evidence="1">
    <location>
        <begin position="94"/>
        <end position="118"/>
    </location>
</feature>
<reference evidence="3 4" key="1">
    <citation type="submission" date="2017-10" db="EMBL/GenBank/DDBJ databases">
        <authorList>
            <person name="Banno H."/>
            <person name="Chua N.-H."/>
        </authorList>
    </citation>
    <scope>NUCLEOTIDE SEQUENCE [LARGE SCALE GENOMIC DNA]</scope>
    <source>
        <strain evidence="3">Vibrio tapetis CECT4600</strain>
    </source>
</reference>
<feature type="transmembrane region" description="Helical" evidence="1">
    <location>
        <begin position="55"/>
        <end position="74"/>
    </location>
</feature>
<keyword evidence="1" id="KW-1133">Transmembrane helix</keyword>
<keyword evidence="1" id="KW-0812">Transmembrane</keyword>
<dbReference type="GO" id="GO:0004190">
    <property type="term" value="F:aspartic-type endopeptidase activity"/>
    <property type="evidence" value="ECO:0007669"/>
    <property type="project" value="InterPro"/>
</dbReference>
<sequence>MTVVIFLSILTVLAVNICISDWKERLISNKLVALNFAVCLFIALLLDVSPIWQGLVISLITFVIGLFLFKYKVFGAGDIKLLMGYSLCFDFSLALNNLIGFLLVGGVVVMFQFGWAYLTAGYQELKERGVPYGIAIASVSTFNIVCLVLDPSNL</sequence>
<dbReference type="OrthoDB" id="6199155at2"/>
<organism evidence="3 4">
    <name type="scientific">Vibrio tapetis subsp. tapetis</name>
    <dbReference type="NCBI Taxonomy" id="1671868"/>
    <lineage>
        <taxon>Bacteria</taxon>
        <taxon>Pseudomonadati</taxon>
        <taxon>Pseudomonadota</taxon>
        <taxon>Gammaproteobacteria</taxon>
        <taxon>Vibrionales</taxon>
        <taxon>Vibrionaceae</taxon>
        <taxon>Vibrio</taxon>
    </lineage>
</organism>
<dbReference type="Pfam" id="PF01478">
    <property type="entry name" value="Peptidase_A24"/>
    <property type="match status" value="1"/>
</dbReference>
<accession>A0A2N8ZJ16</accession>
<feature type="domain" description="Prepilin type IV endopeptidase peptidase" evidence="2">
    <location>
        <begin position="9"/>
        <end position="109"/>
    </location>
</feature>
<feature type="transmembrane region" description="Helical" evidence="1">
    <location>
        <begin position="30"/>
        <end position="48"/>
    </location>
</feature>
<proteinExistence type="predicted"/>
<gene>
    <name evidence="3" type="ORF">VTAP4600_B0281</name>
</gene>
<evidence type="ECO:0000313" key="4">
    <source>
        <dbReference type="Proteomes" id="UP000235828"/>
    </source>
</evidence>
<evidence type="ECO:0000256" key="1">
    <source>
        <dbReference type="SAM" id="Phobius"/>
    </source>
</evidence>
<evidence type="ECO:0000259" key="2">
    <source>
        <dbReference type="Pfam" id="PF01478"/>
    </source>
</evidence>
<dbReference type="Proteomes" id="UP000235828">
    <property type="component" value="Chromosome B"/>
</dbReference>
<evidence type="ECO:0000313" key="3">
    <source>
        <dbReference type="EMBL" id="SON51892.1"/>
    </source>
</evidence>